<dbReference type="PANTHER" id="PTHR19139:SF199">
    <property type="entry name" value="MIP17260P"/>
    <property type="match status" value="1"/>
</dbReference>
<feature type="transmembrane region" description="Helical" evidence="7">
    <location>
        <begin position="83"/>
        <end position="102"/>
    </location>
</feature>
<protein>
    <submittedName>
        <fullName evidence="8">Mip family channel protein</fullName>
    </submittedName>
</protein>
<evidence type="ECO:0000256" key="3">
    <source>
        <dbReference type="ARBA" id="ARBA00022692"/>
    </source>
</evidence>
<dbReference type="Proteomes" id="UP000039865">
    <property type="component" value="Unassembled WGS sequence"/>
</dbReference>
<sequence length="234" mass="26846">MHQHTSIWYIHSNCSDLQDYWISFQRWNKYWYFHAWKKKVPILVTYIISQIFGVYFGMVFSYLVLGHDQSLNLHPPDNQNQEIYYVFLTEMFFSWIFMTVYLHAKTSKIAPSTDPGLRAITMMVVQYVNSGMIMPVTGGCLNPTIGFCAVTFRAIVTKHSETSYMKYLPAYLFGPLIAGFLAGAFVRYVALVVAPESPDSAPPEFNTSKQQLNDSRSTHGGAAADYYQIRNNHD</sequence>
<dbReference type="GO" id="GO:0015250">
    <property type="term" value="F:water channel activity"/>
    <property type="evidence" value="ECO:0007669"/>
    <property type="project" value="TreeGrafter"/>
</dbReference>
<dbReference type="Pfam" id="PF00230">
    <property type="entry name" value="MIP"/>
    <property type="match status" value="1"/>
</dbReference>
<gene>
    <name evidence="8" type="primary">Contig17827.g18949</name>
    <name evidence="8" type="ORF">STYLEM_13832</name>
</gene>
<evidence type="ECO:0000313" key="8">
    <source>
        <dbReference type="EMBL" id="CDW84764.1"/>
    </source>
</evidence>
<evidence type="ECO:0000256" key="4">
    <source>
        <dbReference type="ARBA" id="ARBA00022989"/>
    </source>
</evidence>
<dbReference type="PANTHER" id="PTHR19139">
    <property type="entry name" value="AQUAPORIN TRANSPORTER"/>
    <property type="match status" value="1"/>
</dbReference>
<feature type="compositionally biased region" description="Polar residues" evidence="6">
    <location>
        <begin position="205"/>
        <end position="215"/>
    </location>
</feature>
<evidence type="ECO:0000256" key="5">
    <source>
        <dbReference type="ARBA" id="ARBA00023136"/>
    </source>
</evidence>
<comment type="subcellular location">
    <subcellularLocation>
        <location evidence="1">Membrane</location>
        <topology evidence="1">Multi-pass membrane protein</topology>
    </subcellularLocation>
</comment>
<dbReference type="AlphaFoldDB" id="A0A078ARB5"/>
<dbReference type="SUPFAM" id="SSF81338">
    <property type="entry name" value="Aquaporin-like"/>
    <property type="match status" value="1"/>
</dbReference>
<keyword evidence="3 7" id="KW-0812">Transmembrane</keyword>
<dbReference type="InterPro" id="IPR034294">
    <property type="entry name" value="Aquaporin_transptr"/>
</dbReference>
<organism evidence="8 9">
    <name type="scientific">Stylonychia lemnae</name>
    <name type="common">Ciliate</name>
    <dbReference type="NCBI Taxonomy" id="5949"/>
    <lineage>
        <taxon>Eukaryota</taxon>
        <taxon>Sar</taxon>
        <taxon>Alveolata</taxon>
        <taxon>Ciliophora</taxon>
        <taxon>Intramacronucleata</taxon>
        <taxon>Spirotrichea</taxon>
        <taxon>Stichotrichia</taxon>
        <taxon>Sporadotrichida</taxon>
        <taxon>Oxytrichidae</taxon>
        <taxon>Stylonychinae</taxon>
        <taxon>Stylonychia</taxon>
    </lineage>
</organism>
<feature type="region of interest" description="Disordered" evidence="6">
    <location>
        <begin position="197"/>
        <end position="234"/>
    </location>
</feature>
<proteinExistence type="inferred from homology"/>
<feature type="transmembrane region" description="Helical" evidence="7">
    <location>
        <begin position="43"/>
        <end position="63"/>
    </location>
</feature>
<dbReference type="EMBL" id="CCKQ01013133">
    <property type="protein sequence ID" value="CDW84764.1"/>
    <property type="molecule type" value="Genomic_DNA"/>
</dbReference>
<evidence type="ECO:0000256" key="2">
    <source>
        <dbReference type="ARBA" id="ARBA00006175"/>
    </source>
</evidence>
<name>A0A078ARB5_STYLE</name>
<comment type="similarity">
    <text evidence="2">Belongs to the MIP/aquaporin (TC 1.A.8) family.</text>
</comment>
<keyword evidence="5 7" id="KW-0472">Membrane</keyword>
<dbReference type="GO" id="GO:0005886">
    <property type="term" value="C:plasma membrane"/>
    <property type="evidence" value="ECO:0007669"/>
    <property type="project" value="TreeGrafter"/>
</dbReference>
<keyword evidence="4 7" id="KW-1133">Transmembrane helix</keyword>
<evidence type="ECO:0000256" key="6">
    <source>
        <dbReference type="SAM" id="MobiDB-lite"/>
    </source>
</evidence>
<dbReference type="InterPro" id="IPR000425">
    <property type="entry name" value="MIP"/>
</dbReference>
<dbReference type="InterPro" id="IPR023271">
    <property type="entry name" value="Aquaporin-like"/>
</dbReference>
<feature type="transmembrane region" description="Helical" evidence="7">
    <location>
        <begin position="168"/>
        <end position="190"/>
    </location>
</feature>
<evidence type="ECO:0000256" key="1">
    <source>
        <dbReference type="ARBA" id="ARBA00004141"/>
    </source>
</evidence>
<dbReference type="Gene3D" id="1.20.1080.10">
    <property type="entry name" value="Glycerol uptake facilitator protein"/>
    <property type="match status" value="1"/>
</dbReference>
<evidence type="ECO:0000256" key="7">
    <source>
        <dbReference type="SAM" id="Phobius"/>
    </source>
</evidence>
<dbReference type="InParanoid" id="A0A078ARB5"/>
<reference evidence="8 9" key="1">
    <citation type="submission" date="2014-06" db="EMBL/GenBank/DDBJ databases">
        <authorList>
            <person name="Swart Estienne"/>
        </authorList>
    </citation>
    <scope>NUCLEOTIDE SEQUENCE [LARGE SCALE GENOMIC DNA]</scope>
    <source>
        <strain evidence="8 9">130c</strain>
    </source>
</reference>
<accession>A0A078ARB5</accession>
<dbReference type="OrthoDB" id="10559878at2759"/>
<evidence type="ECO:0000313" key="9">
    <source>
        <dbReference type="Proteomes" id="UP000039865"/>
    </source>
</evidence>
<keyword evidence="9" id="KW-1185">Reference proteome</keyword>